<comment type="caution">
    <text evidence="2">The sequence shown here is derived from an EMBL/GenBank/DDBJ whole genome shotgun (WGS) entry which is preliminary data.</text>
</comment>
<dbReference type="CDD" id="cd04301">
    <property type="entry name" value="NAT_SF"/>
    <property type="match status" value="1"/>
</dbReference>
<dbReference type="SUPFAM" id="SSF55729">
    <property type="entry name" value="Acyl-CoA N-acyltransferases (Nat)"/>
    <property type="match status" value="1"/>
</dbReference>
<dbReference type="InterPro" id="IPR016181">
    <property type="entry name" value="Acyl_CoA_acyltransferase"/>
</dbReference>
<dbReference type="PROSITE" id="PS51186">
    <property type="entry name" value="GNAT"/>
    <property type="match status" value="1"/>
</dbReference>
<evidence type="ECO:0000313" key="2">
    <source>
        <dbReference type="EMBL" id="RCH54432.1"/>
    </source>
</evidence>
<dbReference type="PANTHER" id="PTHR43451">
    <property type="entry name" value="ACETYLTRANSFERASE (GNAT) FAMILY PROTEIN"/>
    <property type="match status" value="1"/>
</dbReference>
<protein>
    <submittedName>
        <fullName evidence="2">GNAT family N-acetyltransferase</fullName>
    </submittedName>
</protein>
<accession>A0A367GLS1</accession>
<keyword evidence="2" id="KW-0808">Transferase</keyword>
<dbReference type="PANTHER" id="PTHR43451:SF1">
    <property type="entry name" value="ACETYLTRANSFERASE"/>
    <property type="match status" value="1"/>
</dbReference>
<reference evidence="2 3" key="1">
    <citation type="submission" date="2018-05" db="EMBL/GenBank/DDBJ databases">
        <title>Mucilaginibacter hurinus sp. nov., isolated from briquette warehouse soil.</title>
        <authorList>
            <person name="Choi L."/>
        </authorList>
    </citation>
    <scope>NUCLEOTIDE SEQUENCE [LARGE SCALE GENOMIC DNA]</scope>
    <source>
        <strain evidence="2 3">ZR32</strain>
    </source>
</reference>
<name>A0A367GLS1_9SPHI</name>
<dbReference type="Gene3D" id="3.40.630.30">
    <property type="match status" value="1"/>
</dbReference>
<dbReference type="InterPro" id="IPR052564">
    <property type="entry name" value="N-acetyltrans/Recomb-assoc"/>
</dbReference>
<dbReference type="Proteomes" id="UP000253209">
    <property type="component" value="Unassembled WGS sequence"/>
</dbReference>
<gene>
    <name evidence="2" type="ORF">DJ568_11440</name>
</gene>
<organism evidence="2 3">
    <name type="scientific">Mucilaginibacter hurinus</name>
    <dbReference type="NCBI Taxonomy" id="2201324"/>
    <lineage>
        <taxon>Bacteria</taxon>
        <taxon>Pseudomonadati</taxon>
        <taxon>Bacteroidota</taxon>
        <taxon>Sphingobacteriia</taxon>
        <taxon>Sphingobacteriales</taxon>
        <taxon>Sphingobacteriaceae</taxon>
        <taxon>Mucilaginibacter</taxon>
    </lineage>
</organism>
<dbReference type="GO" id="GO:0016747">
    <property type="term" value="F:acyltransferase activity, transferring groups other than amino-acyl groups"/>
    <property type="evidence" value="ECO:0007669"/>
    <property type="project" value="InterPro"/>
</dbReference>
<sequence length="175" mass="19864">MRSILWYMILKHNTSQINFTIRRAAINDIDQIRRLFYDTVTTVNRQDYNAEQIEAWASGRDNIERWHNRVNQQFLYLVNVGNALAGFASLTPSGYIDVMFVSINHQRLGVAKYLMAAIESKAGELGLKKIISDVSITARPFFEKQGFVVTAEQAVEVKGVVLTNFKMEKALGICS</sequence>
<dbReference type="InterPro" id="IPR000182">
    <property type="entry name" value="GNAT_dom"/>
</dbReference>
<dbReference type="EMBL" id="QGDC01000006">
    <property type="protein sequence ID" value="RCH54432.1"/>
    <property type="molecule type" value="Genomic_DNA"/>
</dbReference>
<evidence type="ECO:0000313" key="3">
    <source>
        <dbReference type="Proteomes" id="UP000253209"/>
    </source>
</evidence>
<dbReference type="RefSeq" id="WP_114005420.1">
    <property type="nucleotide sequence ID" value="NZ_QGDC01000006.1"/>
</dbReference>
<evidence type="ECO:0000259" key="1">
    <source>
        <dbReference type="PROSITE" id="PS51186"/>
    </source>
</evidence>
<keyword evidence="3" id="KW-1185">Reference proteome</keyword>
<dbReference type="OrthoDB" id="424368at2"/>
<dbReference type="Pfam" id="PF13673">
    <property type="entry name" value="Acetyltransf_10"/>
    <property type="match status" value="1"/>
</dbReference>
<feature type="domain" description="N-acetyltransferase" evidence="1">
    <location>
        <begin position="19"/>
        <end position="172"/>
    </location>
</feature>
<dbReference type="AlphaFoldDB" id="A0A367GLS1"/>
<proteinExistence type="predicted"/>